<name>A0A6I1MKF5_9CLOT</name>
<dbReference type="Gene3D" id="2.60.120.260">
    <property type="entry name" value="Galactose-binding domain-like"/>
    <property type="match status" value="1"/>
</dbReference>
<dbReference type="SUPFAM" id="SSF49785">
    <property type="entry name" value="Galactose-binding domain-like"/>
    <property type="match status" value="1"/>
</dbReference>
<comment type="caution">
    <text evidence="3">The sequence shown here is derived from an EMBL/GenBank/DDBJ whole genome shotgun (WGS) entry which is preliminary data.</text>
</comment>
<dbReference type="PANTHER" id="PTHR10030:SF37">
    <property type="entry name" value="ALPHA-L-FUCOSIDASE-RELATED"/>
    <property type="match status" value="1"/>
</dbReference>
<dbReference type="RefSeq" id="WP_152890118.1">
    <property type="nucleotide sequence ID" value="NZ_WHJC01000135.1"/>
</dbReference>
<dbReference type="Proteomes" id="UP000430345">
    <property type="component" value="Unassembled WGS sequence"/>
</dbReference>
<dbReference type="InterPro" id="IPR000933">
    <property type="entry name" value="Glyco_hydro_29"/>
</dbReference>
<dbReference type="EMBL" id="WHJC01000135">
    <property type="protein sequence ID" value="MPQ44016.1"/>
    <property type="molecule type" value="Genomic_DNA"/>
</dbReference>
<evidence type="ECO:0000256" key="1">
    <source>
        <dbReference type="ARBA" id="ARBA00023295"/>
    </source>
</evidence>
<feature type="domain" description="F5/8 type C" evidence="2">
    <location>
        <begin position="260"/>
        <end position="359"/>
    </location>
</feature>
<dbReference type="OrthoDB" id="107551at2"/>
<dbReference type="GO" id="GO:0006004">
    <property type="term" value="P:fucose metabolic process"/>
    <property type="evidence" value="ECO:0007669"/>
    <property type="project" value="TreeGrafter"/>
</dbReference>
<protein>
    <recommendedName>
        <fullName evidence="2">F5/8 type C domain-containing protein</fullName>
    </recommendedName>
</protein>
<accession>A0A6I1MKF5</accession>
<sequence length="371" mass="42686">MSTVLFKKSTPTKEQLKYHKEEKLALLNLSMNTFTHFDENYLNEDKFYLNKVNECIKNLKYCGFKTVILNIPNYKLNVQASILKLFYDSCKNFHIKLGLCLDIKENIISSSSSLCSFVRNLMKTYNSIAQFWIKGDNLDIDELNLEECFRIIKKSNANCIVGTQISGNNNLIDLYDNIISESWPCKSIFISTKNKDFNELKDSFFNSVGKNLIAAFSIDLNETISINDNTKNNLLALNKYLSKVFSTNLIISGKIIATNDNGINVYNILDNNYHNYWTCTGDYLTPYIQINFDKEKEFNILSIQEYIPNGANVQSFKVYAYNNGWFELYSGKNIGYKHLAKLPTIKSSKVKISFLDYTNPPVINKVGLFKE</sequence>
<proteinExistence type="predicted"/>
<dbReference type="InterPro" id="IPR000421">
    <property type="entry name" value="FA58C"/>
</dbReference>
<dbReference type="InterPro" id="IPR008979">
    <property type="entry name" value="Galactose-bd-like_sf"/>
</dbReference>
<evidence type="ECO:0000313" key="4">
    <source>
        <dbReference type="Proteomes" id="UP000430345"/>
    </source>
</evidence>
<dbReference type="PANTHER" id="PTHR10030">
    <property type="entry name" value="ALPHA-L-FUCOSIDASE"/>
    <property type="match status" value="1"/>
</dbReference>
<dbReference type="GO" id="GO:0005764">
    <property type="term" value="C:lysosome"/>
    <property type="evidence" value="ECO:0007669"/>
    <property type="project" value="TreeGrafter"/>
</dbReference>
<dbReference type="GO" id="GO:0004560">
    <property type="term" value="F:alpha-L-fucosidase activity"/>
    <property type="evidence" value="ECO:0007669"/>
    <property type="project" value="InterPro"/>
</dbReference>
<evidence type="ECO:0000259" key="2">
    <source>
        <dbReference type="Pfam" id="PF00754"/>
    </source>
</evidence>
<organism evidence="3 4">
    <name type="scientific">Clostridium tarantellae</name>
    <dbReference type="NCBI Taxonomy" id="39493"/>
    <lineage>
        <taxon>Bacteria</taxon>
        <taxon>Bacillati</taxon>
        <taxon>Bacillota</taxon>
        <taxon>Clostridia</taxon>
        <taxon>Eubacteriales</taxon>
        <taxon>Clostridiaceae</taxon>
        <taxon>Clostridium</taxon>
    </lineage>
</organism>
<dbReference type="Pfam" id="PF00754">
    <property type="entry name" value="F5_F8_type_C"/>
    <property type="match status" value="1"/>
</dbReference>
<keyword evidence="4" id="KW-1185">Reference proteome</keyword>
<dbReference type="AlphaFoldDB" id="A0A6I1MKF5"/>
<dbReference type="GO" id="GO:0016139">
    <property type="term" value="P:glycoside catabolic process"/>
    <property type="evidence" value="ECO:0007669"/>
    <property type="project" value="TreeGrafter"/>
</dbReference>
<gene>
    <name evidence="3" type="ORF">GBZ86_09610</name>
</gene>
<keyword evidence="1" id="KW-0326">Glycosidase</keyword>
<keyword evidence="1" id="KW-0378">Hydrolase</keyword>
<reference evidence="3 4" key="1">
    <citation type="submission" date="2019-10" db="EMBL/GenBank/DDBJ databases">
        <title>The Genome Sequence of Clostridium tarantellae Isolated from Fish Brain.</title>
        <authorList>
            <person name="Bano L."/>
            <person name="Kiel M."/>
            <person name="Sales G."/>
            <person name="Doxey A.C."/>
            <person name="Mansfield M.J."/>
            <person name="Schiavone M."/>
            <person name="Rossetto O."/>
            <person name="Pirazzini M."/>
            <person name="Dobrindt U."/>
            <person name="Montecucco C."/>
        </authorList>
    </citation>
    <scope>NUCLEOTIDE SEQUENCE [LARGE SCALE GENOMIC DNA]</scope>
    <source>
        <strain evidence="3 4">DSM 3997</strain>
    </source>
</reference>
<evidence type="ECO:0000313" key="3">
    <source>
        <dbReference type="EMBL" id="MPQ44016.1"/>
    </source>
</evidence>